<reference evidence="1 2" key="1">
    <citation type="submission" date="2016-10" db="EMBL/GenBank/DDBJ databases">
        <authorList>
            <person name="de Groot N.N."/>
        </authorList>
    </citation>
    <scope>NUCLEOTIDE SEQUENCE [LARGE SCALE GENOMIC DNA]</scope>
    <source>
        <strain evidence="1 2">CGMCC 1.6291</strain>
    </source>
</reference>
<sequence>MGKEAVVDVINALYKGAGIHKRYSGEVNEQVARVLGKMLEEIRGCSDAFSWIPRPTGGRATISWIARNFARSTIDRLRASQSLTCARAVIHKWDRKLDMAGRGIL</sequence>
<dbReference type="RefSeq" id="WP_091643232.1">
    <property type="nucleotide sequence ID" value="NZ_FOEG01000004.1"/>
</dbReference>
<proteinExistence type="predicted"/>
<name>A0A1H8TEC1_9GAMM</name>
<dbReference type="OrthoDB" id="8811070at2"/>
<dbReference type="AlphaFoldDB" id="A0A1H8TEC1"/>
<gene>
    <name evidence="1" type="ORF">SAMN04488052_10494</name>
</gene>
<dbReference type="Proteomes" id="UP000199657">
    <property type="component" value="Unassembled WGS sequence"/>
</dbReference>
<organism evidence="1 2">
    <name type="scientific">Aquisalimonas asiatica</name>
    <dbReference type="NCBI Taxonomy" id="406100"/>
    <lineage>
        <taxon>Bacteria</taxon>
        <taxon>Pseudomonadati</taxon>
        <taxon>Pseudomonadota</taxon>
        <taxon>Gammaproteobacteria</taxon>
        <taxon>Chromatiales</taxon>
        <taxon>Ectothiorhodospiraceae</taxon>
        <taxon>Aquisalimonas</taxon>
    </lineage>
</organism>
<keyword evidence="2" id="KW-1185">Reference proteome</keyword>
<protein>
    <submittedName>
        <fullName evidence="1">Uncharacterized protein</fullName>
    </submittedName>
</protein>
<accession>A0A1H8TEC1</accession>
<dbReference type="STRING" id="406100.SAMN04488052_10494"/>
<evidence type="ECO:0000313" key="2">
    <source>
        <dbReference type="Proteomes" id="UP000199657"/>
    </source>
</evidence>
<evidence type="ECO:0000313" key="1">
    <source>
        <dbReference type="EMBL" id="SEO89096.1"/>
    </source>
</evidence>
<dbReference type="EMBL" id="FOEG01000004">
    <property type="protein sequence ID" value="SEO89096.1"/>
    <property type="molecule type" value="Genomic_DNA"/>
</dbReference>